<organism evidence="2 3">
    <name type="scientific">Helianthus annuus</name>
    <name type="common">Common sunflower</name>
    <dbReference type="NCBI Taxonomy" id="4232"/>
    <lineage>
        <taxon>Eukaryota</taxon>
        <taxon>Viridiplantae</taxon>
        <taxon>Streptophyta</taxon>
        <taxon>Embryophyta</taxon>
        <taxon>Tracheophyta</taxon>
        <taxon>Spermatophyta</taxon>
        <taxon>Magnoliopsida</taxon>
        <taxon>eudicotyledons</taxon>
        <taxon>Gunneridae</taxon>
        <taxon>Pentapetalae</taxon>
        <taxon>asterids</taxon>
        <taxon>campanulids</taxon>
        <taxon>Asterales</taxon>
        <taxon>Asteraceae</taxon>
        <taxon>Asteroideae</taxon>
        <taxon>Heliantheae alliance</taxon>
        <taxon>Heliantheae</taxon>
        <taxon>Helianthus</taxon>
    </lineage>
</organism>
<reference evidence="1" key="3">
    <citation type="submission" date="2020-06" db="EMBL/GenBank/DDBJ databases">
        <title>Helianthus annuus Genome sequencing and assembly Release 2.</title>
        <authorList>
            <person name="Gouzy J."/>
            <person name="Langlade N."/>
            <person name="Munos S."/>
        </authorList>
    </citation>
    <scope>NUCLEOTIDE SEQUENCE</scope>
    <source>
        <tissue evidence="1">Leaves</tissue>
    </source>
</reference>
<gene>
    <name evidence="2" type="ORF">HannXRQ_Chr14g0444811</name>
    <name evidence="1" type="ORF">HanXRQr2_Chr14g0646931</name>
</gene>
<dbReference type="InParanoid" id="A0A251SHQ2"/>
<dbReference type="EMBL" id="CM007903">
    <property type="protein sequence ID" value="OTF98364.1"/>
    <property type="molecule type" value="Genomic_DNA"/>
</dbReference>
<accession>A0A251SHQ2</accession>
<dbReference type="AlphaFoldDB" id="A0A251SHQ2"/>
<keyword evidence="3" id="KW-1185">Reference proteome</keyword>
<reference evidence="1 3" key="1">
    <citation type="journal article" date="2017" name="Nature">
        <title>The sunflower genome provides insights into oil metabolism, flowering and Asterid evolution.</title>
        <authorList>
            <person name="Badouin H."/>
            <person name="Gouzy J."/>
            <person name="Grassa C.J."/>
            <person name="Murat F."/>
            <person name="Staton S.E."/>
            <person name="Cottret L."/>
            <person name="Lelandais-Briere C."/>
            <person name="Owens G.L."/>
            <person name="Carrere S."/>
            <person name="Mayjonade B."/>
            <person name="Legrand L."/>
            <person name="Gill N."/>
            <person name="Kane N.C."/>
            <person name="Bowers J.E."/>
            <person name="Hubner S."/>
            <person name="Bellec A."/>
            <person name="Berard A."/>
            <person name="Berges H."/>
            <person name="Blanchet N."/>
            <person name="Boniface M.C."/>
            <person name="Brunel D."/>
            <person name="Catrice O."/>
            <person name="Chaidir N."/>
            <person name="Claudel C."/>
            <person name="Donnadieu C."/>
            <person name="Faraut T."/>
            <person name="Fievet G."/>
            <person name="Helmstetter N."/>
            <person name="King M."/>
            <person name="Knapp S.J."/>
            <person name="Lai Z."/>
            <person name="Le Paslier M.C."/>
            <person name="Lippi Y."/>
            <person name="Lorenzon L."/>
            <person name="Mandel J.R."/>
            <person name="Marage G."/>
            <person name="Marchand G."/>
            <person name="Marquand E."/>
            <person name="Bret-Mestries E."/>
            <person name="Morien E."/>
            <person name="Nambeesan S."/>
            <person name="Nguyen T."/>
            <person name="Pegot-Espagnet P."/>
            <person name="Pouilly N."/>
            <person name="Raftis F."/>
            <person name="Sallet E."/>
            <person name="Schiex T."/>
            <person name="Thomas J."/>
            <person name="Vandecasteele C."/>
            <person name="Vares D."/>
            <person name="Vear F."/>
            <person name="Vautrin S."/>
            <person name="Crespi M."/>
            <person name="Mangin B."/>
            <person name="Burke J.M."/>
            <person name="Salse J."/>
            <person name="Munos S."/>
            <person name="Vincourt P."/>
            <person name="Rieseberg L.H."/>
            <person name="Langlade N.B."/>
        </authorList>
    </citation>
    <scope>NUCLEOTIDE SEQUENCE [LARGE SCALE GENOMIC DNA]</scope>
    <source>
        <strain evidence="3">cv. SF193</strain>
        <tissue evidence="1">Leaves</tissue>
    </source>
</reference>
<reference evidence="2" key="2">
    <citation type="submission" date="2017-02" db="EMBL/GenBank/DDBJ databases">
        <title>Sunflower complete genome.</title>
        <authorList>
            <person name="Langlade N."/>
            <person name="Munos S."/>
        </authorList>
    </citation>
    <scope>NUCLEOTIDE SEQUENCE [LARGE SCALE GENOMIC DNA]</scope>
    <source>
        <tissue evidence="2">Leaves</tissue>
    </source>
</reference>
<dbReference type="Proteomes" id="UP000215914">
    <property type="component" value="Chromosome 14"/>
</dbReference>
<evidence type="ECO:0000313" key="2">
    <source>
        <dbReference type="EMBL" id="OTF98364.1"/>
    </source>
</evidence>
<evidence type="ECO:0000313" key="1">
    <source>
        <dbReference type="EMBL" id="KAF5769326.1"/>
    </source>
</evidence>
<dbReference type="Gramene" id="mRNA:HanXRQr2_Chr14g0646931">
    <property type="protein sequence ID" value="CDS:HanXRQr2_Chr14g0646931.1"/>
    <property type="gene ID" value="HanXRQr2_Chr14g0646931"/>
</dbReference>
<proteinExistence type="predicted"/>
<evidence type="ECO:0000313" key="3">
    <source>
        <dbReference type="Proteomes" id="UP000215914"/>
    </source>
</evidence>
<protein>
    <submittedName>
        <fullName evidence="2">Uncharacterized protein</fullName>
    </submittedName>
</protein>
<dbReference type="EMBL" id="MNCJ02000329">
    <property type="protein sequence ID" value="KAF5769326.1"/>
    <property type="molecule type" value="Genomic_DNA"/>
</dbReference>
<name>A0A251SHQ2_HELAN</name>
<sequence>MSVDSAFQTSKLHLGDKDKDRMITWIPTLLKDCTNRLCPKGVARLDFGVQKTHNCHTPIFPHITGGPGGEYRDVVDIIIVNTHNIIAQRKAW</sequence>